<reference evidence="1" key="1">
    <citation type="submission" date="2018-01" db="EMBL/GenBank/DDBJ databases">
        <authorList>
            <person name="Regsiter A."/>
            <person name="William W."/>
        </authorList>
    </citation>
    <scope>NUCLEOTIDE SEQUENCE</scope>
    <source>
        <strain evidence="1">TRIP AH-1</strain>
    </source>
</reference>
<dbReference type="EMBL" id="OJIN01000223">
    <property type="protein sequence ID" value="SPD75982.1"/>
    <property type="molecule type" value="Genomic_DNA"/>
</dbReference>
<protein>
    <submittedName>
        <fullName evidence="1">Uncharacterized protein</fullName>
    </submittedName>
</protein>
<accession>A0A445N2N7</accession>
<proteinExistence type="predicted"/>
<dbReference type="AlphaFoldDB" id="A0A445N2N7"/>
<organism evidence="1">
    <name type="scientific">uncultured Desulfobacterium sp</name>
    <dbReference type="NCBI Taxonomy" id="201089"/>
    <lineage>
        <taxon>Bacteria</taxon>
        <taxon>Pseudomonadati</taxon>
        <taxon>Thermodesulfobacteriota</taxon>
        <taxon>Desulfobacteria</taxon>
        <taxon>Desulfobacterales</taxon>
        <taxon>Desulfobacteriaceae</taxon>
        <taxon>Desulfobacterium</taxon>
        <taxon>environmental samples</taxon>
    </lineage>
</organism>
<name>A0A445N2N7_9BACT</name>
<sequence length="90" mass="10160">MGKKKRHSDLITIRGVIIPADWDEKGSVISINIATFDEEEYFIERNDLANELFTRLGQGVEVTGRLKKINGKNILKVISIDKEEISSEGK</sequence>
<evidence type="ECO:0000313" key="1">
    <source>
        <dbReference type="EMBL" id="SPD75982.1"/>
    </source>
</evidence>
<gene>
    <name evidence="1" type="ORF">PITCH_A780112</name>
</gene>